<dbReference type="InterPro" id="IPR011109">
    <property type="entry name" value="DNA_bind_recombinase_dom"/>
</dbReference>
<evidence type="ECO:0000313" key="3">
    <source>
        <dbReference type="Proteomes" id="UP000681035"/>
    </source>
</evidence>
<evidence type="ECO:0000313" key="2">
    <source>
        <dbReference type="EMBL" id="BCK81837.1"/>
    </source>
</evidence>
<dbReference type="KEGG" id="vcop:MM50RIKEN_16000"/>
<dbReference type="Gene3D" id="3.90.1750.20">
    <property type="entry name" value="Putative Large Serine Recombinase, Chain B, Domain 2"/>
    <property type="match status" value="1"/>
</dbReference>
<proteinExistence type="predicted"/>
<accession>A0A810Q6D4</accession>
<dbReference type="InterPro" id="IPR038109">
    <property type="entry name" value="DNA_bind_recomb_sf"/>
</dbReference>
<dbReference type="GO" id="GO:0000150">
    <property type="term" value="F:DNA strand exchange activity"/>
    <property type="evidence" value="ECO:0007669"/>
    <property type="project" value="InterPro"/>
</dbReference>
<dbReference type="RefSeq" id="WP_213540494.1">
    <property type="nucleotide sequence ID" value="NZ_AP023418.1"/>
</dbReference>
<dbReference type="GO" id="GO:0003677">
    <property type="term" value="F:DNA binding"/>
    <property type="evidence" value="ECO:0007669"/>
    <property type="project" value="InterPro"/>
</dbReference>
<dbReference type="PROSITE" id="PS51737">
    <property type="entry name" value="RECOMBINASE_DNA_BIND"/>
    <property type="match status" value="1"/>
</dbReference>
<keyword evidence="3" id="KW-1185">Reference proteome</keyword>
<feature type="domain" description="Recombinase" evidence="1">
    <location>
        <begin position="7"/>
        <end position="103"/>
    </location>
</feature>
<dbReference type="Proteomes" id="UP000681035">
    <property type="component" value="Chromosome"/>
</dbReference>
<dbReference type="EMBL" id="AP023418">
    <property type="protein sequence ID" value="BCK81837.1"/>
    <property type="molecule type" value="Genomic_DNA"/>
</dbReference>
<dbReference type="AlphaFoldDB" id="A0A810Q6D4"/>
<evidence type="ECO:0000259" key="1">
    <source>
        <dbReference type="PROSITE" id="PS51737"/>
    </source>
</evidence>
<protein>
    <recommendedName>
        <fullName evidence="1">Recombinase domain-containing protein</fullName>
    </recommendedName>
</protein>
<gene>
    <name evidence="2" type="ORF">MM50RIKEN_16000</name>
</gene>
<dbReference type="Pfam" id="PF07508">
    <property type="entry name" value="Recombinase"/>
    <property type="match status" value="1"/>
</dbReference>
<reference evidence="2" key="1">
    <citation type="submission" date="2020-09" db="EMBL/GenBank/DDBJ databases">
        <title>New species isolated from human feces.</title>
        <authorList>
            <person name="Kitahara M."/>
            <person name="Shigeno Y."/>
            <person name="Shime M."/>
            <person name="Matsumoto Y."/>
            <person name="Nakamura S."/>
            <person name="Motooka D."/>
            <person name="Fukuoka S."/>
            <person name="Nishikawa H."/>
            <person name="Benno Y."/>
        </authorList>
    </citation>
    <scope>NUCLEOTIDE SEQUENCE</scope>
    <source>
        <strain evidence="2">MM50</strain>
    </source>
</reference>
<name>A0A810Q6D4_9FIRM</name>
<sequence>MGNRKQPFGYKMALGEIVIQESEAKLVQEIFLRYIAGESLNELTESLRHQDIQYDEGRLWNKNMIARILADTRYIGEKGYPKLMDEKQLIAANEKRANKPHLPKKTDAQKVLRRLCGTPPSERVEQSVTDLLNGLANCPDCIRHQRSPAPALHSKTQEALDNALEQQPIDEDSAKGLILQLAAEQYAALGDEEYETNRLRHLFSAFECVAELNADLLKSTVSEVLVTRQNVKLRLKNGQVIERSDLQ</sequence>
<organism evidence="2 3">
    <name type="scientific">Vescimonas coprocola</name>
    <dbReference type="NCBI Taxonomy" id="2714355"/>
    <lineage>
        <taxon>Bacteria</taxon>
        <taxon>Bacillati</taxon>
        <taxon>Bacillota</taxon>
        <taxon>Clostridia</taxon>
        <taxon>Eubacteriales</taxon>
        <taxon>Oscillospiraceae</taxon>
        <taxon>Vescimonas</taxon>
    </lineage>
</organism>